<accession>A0ACB8AYX9</accession>
<sequence length="71" mass="8249">MLVYYLYTHIRVLCILPARLQITPSVADSARLYPNARTSTPKNILYRQTGTPPRRKQRAYAMQFVLESHVV</sequence>
<gene>
    <name evidence="1" type="ORF">BV22DRAFT_1041634</name>
</gene>
<dbReference type="Proteomes" id="UP000790709">
    <property type="component" value="Unassembled WGS sequence"/>
</dbReference>
<protein>
    <submittedName>
        <fullName evidence="1">Uncharacterized protein</fullName>
    </submittedName>
</protein>
<comment type="caution">
    <text evidence="1">The sequence shown here is derived from an EMBL/GenBank/DDBJ whole genome shotgun (WGS) entry which is preliminary data.</text>
</comment>
<evidence type="ECO:0000313" key="1">
    <source>
        <dbReference type="EMBL" id="KAH7918626.1"/>
    </source>
</evidence>
<proteinExistence type="predicted"/>
<reference evidence="1" key="1">
    <citation type="journal article" date="2021" name="New Phytol.">
        <title>Evolutionary innovations through gain and loss of genes in the ectomycorrhizal Boletales.</title>
        <authorList>
            <person name="Wu G."/>
            <person name="Miyauchi S."/>
            <person name="Morin E."/>
            <person name="Kuo A."/>
            <person name="Drula E."/>
            <person name="Varga T."/>
            <person name="Kohler A."/>
            <person name="Feng B."/>
            <person name="Cao Y."/>
            <person name="Lipzen A."/>
            <person name="Daum C."/>
            <person name="Hundley H."/>
            <person name="Pangilinan J."/>
            <person name="Johnson J."/>
            <person name="Barry K."/>
            <person name="LaButti K."/>
            <person name="Ng V."/>
            <person name="Ahrendt S."/>
            <person name="Min B."/>
            <person name="Choi I.G."/>
            <person name="Park H."/>
            <person name="Plett J.M."/>
            <person name="Magnuson J."/>
            <person name="Spatafora J.W."/>
            <person name="Nagy L.G."/>
            <person name="Henrissat B."/>
            <person name="Grigoriev I.V."/>
            <person name="Yang Z.L."/>
            <person name="Xu J."/>
            <person name="Martin F.M."/>
        </authorList>
    </citation>
    <scope>NUCLEOTIDE SEQUENCE</scope>
    <source>
        <strain evidence="1">KUC20120723A-06</strain>
    </source>
</reference>
<keyword evidence="2" id="KW-1185">Reference proteome</keyword>
<feature type="non-terminal residue" evidence="1">
    <location>
        <position position="71"/>
    </location>
</feature>
<dbReference type="EMBL" id="MU266758">
    <property type="protein sequence ID" value="KAH7918626.1"/>
    <property type="molecule type" value="Genomic_DNA"/>
</dbReference>
<name>A0ACB8AYX9_9AGAM</name>
<evidence type="ECO:0000313" key="2">
    <source>
        <dbReference type="Proteomes" id="UP000790709"/>
    </source>
</evidence>
<organism evidence="1 2">
    <name type="scientific">Leucogyrophana mollusca</name>
    <dbReference type="NCBI Taxonomy" id="85980"/>
    <lineage>
        <taxon>Eukaryota</taxon>
        <taxon>Fungi</taxon>
        <taxon>Dikarya</taxon>
        <taxon>Basidiomycota</taxon>
        <taxon>Agaricomycotina</taxon>
        <taxon>Agaricomycetes</taxon>
        <taxon>Agaricomycetidae</taxon>
        <taxon>Boletales</taxon>
        <taxon>Boletales incertae sedis</taxon>
        <taxon>Leucogyrophana</taxon>
    </lineage>
</organism>